<reference evidence="1" key="2">
    <citation type="submission" date="2025-03" db="EMBL/GenBank/DDBJ databases">
        <authorList>
            <consortium name="ELIXIR-Norway"/>
            <consortium name="Elixir Norway"/>
        </authorList>
    </citation>
    <scope>NUCLEOTIDE SEQUENCE</scope>
</reference>
<dbReference type="Proteomes" id="UP001162501">
    <property type="component" value="Chromosome 30"/>
</dbReference>
<dbReference type="EMBL" id="OX596114">
    <property type="protein sequence ID" value="CAN0458055.1"/>
    <property type="molecule type" value="Genomic_DNA"/>
</dbReference>
<feature type="non-terminal residue" evidence="1">
    <location>
        <position position="53"/>
    </location>
</feature>
<evidence type="ECO:0000313" key="2">
    <source>
        <dbReference type="Proteomes" id="UP001162501"/>
    </source>
</evidence>
<evidence type="ECO:0000313" key="1">
    <source>
        <dbReference type="EMBL" id="CAN0458055.1"/>
    </source>
</evidence>
<protein>
    <submittedName>
        <fullName evidence="1">Uncharacterized protein</fullName>
    </submittedName>
</protein>
<gene>
    <name evidence="1" type="ORF">MRATA1EN22A_LOCUS19830</name>
</gene>
<organism evidence="1 2">
    <name type="scientific">Rangifer tarandus platyrhynchus</name>
    <name type="common">Svalbard reindeer</name>
    <dbReference type="NCBI Taxonomy" id="3082113"/>
    <lineage>
        <taxon>Eukaryota</taxon>
        <taxon>Metazoa</taxon>
        <taxon>Chordata</taxon>
        <taxon>Craniata</taxon>
        <taxon>Vertebrata</taxon>
        <taxon>Euteleostomi</taxon>
        <taxon>Mammalia</taxon>
        <taxon>Eutheria</taxon>
        <taxon>Laurasiatheria</taxon>
        <taxon>Artiodactyla</taxon>
        <taxon>Ruminantia</taxon>
        <taxon>Pecora</taxon>
        <taxon>Cervidae</taxon>
        <taxon>Odocoileinae</taxon>
        <taxon>Rangifer</taxon>
    </lineage>
</organism>
<reference evidence="1" key="1">
    <citation type="submission" date="2023-05" db="EMBL/GenBank/DDBJ databases">
        <authorList>
            <consortium name="ELIXIR-Norway"/>
        </authorList>
    </citation>
    <scope>NUCLEOTIDE SEQUENCE</scope>
</reference>
<proteinExistence type="predicted"/>
<sequence>PVPRLGPSGGSQAAMELEMQETKMNRLAKVCLPCSSPFSCLTLKERTGARATP</sequence>
<name>A0AC59ZKZ1_RANTA</name>
<feature type="non-terminal residue" evidence="1">
    <location>
        <position position="1"/>
    </location>
</feature>
<accession>A0AC59ZKZ1</accession>